<dbReference type="HAMAP" id="MF_01522">
    <property type="entry name" value="Kup"/>
    <property type="match status" value="1"/>
</dbReference>
<evidence type="ECO:0000259" key="13">
    <source>
        <dbReference type="Pfam" id="PF02705"/>
    </source>
</evidence>
<evidence type="ECO:0000313" key="16">
    <source>
        <dbReference type="Proteomes" id="UP000615989"/>
    </source>
</evidence>
<evidence type="ECO:0000256" key="10">
    <source>
        <dbReference type="ARBA" id="ARBA00023065"/>
    </source>
</evidence>
<reference evidence="15" key="1">
    <citation type="submission" date="2019-12" db="EMBL/GenBank/DDBJ databases">
        <title>Comparative genomics gives insights into the taxonomy of the Azoarcus-Aromatoleum group and reveals separate origins of nif in the plant-associated Azoarcus and non-plant-associated Aromatoleum sub-groups.</title>
        <authorList>
            <person name="Lafos M."/>
            <person name="Maluk M."/>
            <person name="Batista M."/>
            <person name="Junghare M."/>
            <person name="Carmona M."/>
            <person name="Faoro H."/>
            <person name="Cruz L.M."/>
            <person name="Battistoni F."/>
            <person name="De Souza E."/>
            <person name="Pedrosa F."/>
            <person name="Chen W.-M."/>
            <person name="Poole P.S."/>
            <person name="Dixon R.A."/>
            <person name="James E.K."/>
        </authorList>
    </citation>
    <scope>NUCLEOTIDE SEQUENCE</scope>
    <source>
        <strain evidence="15">LuFRes1</strain>
    </source>
</reference>
<keyword evidence="8 12" id="KW-0630">Potassium</keyword>
<accession>A0ABX1PNA8</accession>
<protein>
    <recommendedName>
        <fullName evidence="12">Probable potassium transport system protein Kup</fullName>
    </recommendedName>
</protein>
<feature type="domain" description="K+ potassium transporter integral membrane" evidence="13">
    <location>
        <begin position="29"/>
        <end position="481"/>
    </location>
</feature>
<evidence type="ECO:0000259" key="14">
    <source>
        <dbReference type="Pfam" id="PF22776"/>
    </source>
</evidence>
<dbReference type="PANTHER" id="PTHR30540">
    <property type="entry name" value="OSMOTIC STRESS POTASSIUM TRANSPORTER"/>
    <property type="match status" value="1"/>
</dbReference>
<name>A0ABX1PNA8_9RHOO</name>
<evidence type="ECO:0000256" key="7">
    <source>
        <dbReference type="ARBA" id="ARBA00022847"/>
    </source>
</evidence>
<evidence type="ECO:0000256" key="2">
    <source>
        <dbReference type="ARBA" id="ARBA00007019"/>
    </source>
</evidence>
<evidence type="ECO:0000313" key="15">
    <source>
        <dbReference type="EMBL" id="NMG26070.1"/>
    </source>
</evidence>
<feature type="transmembrane region" description="Helical" evidence="12">
    <location>
        <begin position="157"/>
        <end position="175"/>
    </location>
</feature>
<feature type="transmembrane region" description="Helical" evidence="12">
    <location>
        <begin position="117"/>
        <end position="137"/>
    </location>
</feature>
<organism evidence="15 16">
    <name type="scientific">Aromatoleum anaerobium</name>
    <dbReference type="NCBI Taxonomy" id="182180"/>
    <lineage>
        <taxon>Bacteria</taxon>
        <taxon>Pseudomonadati</taxon>
        <taxon>Pseudomonadota</taxon>
        <taxon>Betaproteobacteria</taxon>
        <taxon>Rhodocyclales</taxon>
        <taxon>Rhodocyclaceae</taxon>
        <taxon>Aromatoleum</taxon>
    </lineage>
</organism>
<dbReference type="EMBL" id="WTVG01000053">
    <property type="protein sequence ID" value="NMG26070.1"/>
    <property type="molecule type" value="Genomic_DNA"/>
</dbReference>
<feature type="domain" description="K+ potassium transporter C-terminal" evidence="14">
    <location>
        <begin position="493"/>
        <end position="640"/>
    </location>
</feature>
<evidence type="ECO:0000256" key="8">
    <source>
        <dbReference type="ARBA" id="ARBA00022958"/>
    </source>
</evidence>
<feature type="transmembrane region" description="Helical" evidence="12">
    <location>
        <begin position="187"/>
        <end position="210"/>
    </location>
</feature>
<evidence type="ECO:0000256" key="4">
    <source>
        <dbReference type="ARBA" id="ARBA00022475"/>
    </source>
</evidence>
<feature type="transmembrane region" description="Helical" evidence="12">
    <location>
        <begin position="230"/>
        <end position="251"/>
    </location>
</feature>
<proteinExistence type="inferred from homology"/>
<comment type="similarity">
    <text evidence="2 12">Belongs to the HAK/KUP transporter (TC 2.A.72) family.</text>
</comment>
<feature type="transmembrane region" description="Helical" evidence="12">
    <location>
        <begin position="381"/>
        <end position="404"/>
    </location>
</feature>
<comment type="function">
    <text evidence="12">Transport of potassium into the cell. Likely operates as a K(+):H(+) symporter.</text>
</comment>
<evidence type="ECO:0000256" key="6">
    <source>
        <dbReference type="ARBA" id="ARBA00022692"/>
    </source>
</evidence>
<keyword evidence="10 12" id="KW-0406">Ion transport</keyword>
<comment type="subcellular location">
    <subcellularLocation>
        <location evidence="12">Cell membrane</location>
        <topology evidence="12">Multi-pass membrane protein</topology>
    </subcellularLocation>
    <subcellularLocation>
        <location evidence="1">Membrane</location>
        <topology evidence="1">Multi-pass membrane protein</topology>
    </subcellularLocation>
</comment>
<keyword evidence="5 12" id="KW-0633">Potassium transport</keyword>
<comment type="caution">
    <text evidence="15">The sequence shown here is derived from an EMBL/GenBank/DDBJ whole genome shotgun (WGS) entry which is preliminary data.</text>
</comment>
<evidence type="ECO:0000256" key="9">
    <source>
        <dbReference type="ARBA" id="ARBA00022989"/>
    </source>
</evidence>
<dbReference type="Proteomes" id="UP000615989">
    <property type="component" value="Unassembled WGS sequence"/>
</dbReference>
<keyword evidence="4 12" id="KW-1003">Cell membrane</keyword>
<evidence type="ECO:0000256" key="1">
    <source>
        <dbReference type="ARBA" id="ARBA00004141"/>
    </source>
</evidence>
<comment type="catalytic activity">
    <reaction evidence="12">
        <text>K(+)(in) + H(+)(in) = K(+)(out) + H(+)(out)</text>
        <dbReference type="Rhea" id="RHEA:28490"/>
        <dbReference type="ChEBI" id="CHEBI:15378"/>
        <dbReference type="ChEBI" id="CHEBI:29103"/>
    </reaction>
</comment>
<keyword evidence="6 12" id="KW-0812">Transmembrane</keyword>
<dbReference type="InterPro" id="IPR023051">
    <property type="entry name" value="Kup"/>
</dbReference>
<feature type="transmembrane region" description="Helical" evidence="12">
    <location>
        <begin position="355"/>
        <end position="375"/>
    </location>
</feature>
<dbReference type="InterPro" id="IPR053951">
    <property type="entry name" value="K_trans_N"/>
</dbReference>
<evidence type="ECO:0000256" key="5">
    <source>
        <dbReference type="ARBA" id="ARBA00022538"/>
    </source>
</evidence>
<evidence type="ECO:0000256" key="11">
    <source>
        <dbReference type="ARBA" id="ARBA00023136"/>
    </source>
</evidence>
<dbReference type="PANTHER" id="PTHR30540:SF79">
    <property type="entry name" value="LOW AFFINITY POTASSIUM TRANSPORT SYSTEM PROTEIN KUP"/>
    <property type="match status" value="1"/>
</dbReference>
<feature type="transmembrane region" description="Helical" evidence="12">
    <location>
        <begin position="67"/>
        <end position="87"/>
    </location>
</feature>
<keyword evidence="9 12" id="KW-1133">Transmembrane helix</keyword>
<feature type="transmembrane region" description="Helical" evidence="12">
    <location>
        <begin position="303"/>
        <end position="327"/>
    </location>
</feature>
<dbReference type="Pfam" id="PF02705">
    <property type="entry name" value="K_trans"/>
    <property type="match status" value="1"/>
</dbReference>
<sequence>MQALEGVNTSPAAAATAHAPAPRRGIAGLAVAAIGVVYGDIGTSPLYTLKEVFNGPHAVPVTPQNVYGILSLVFWALVLVVSAKYVLFITRADNRGEGGIMALTSLVLRAVPPGRKAWVLSALGVFGAALFYGDGMITPAISVLSAVEGLEVATPAFRPYVLPIALAVLCGLFVIQRHGTGSVGRIFGPVMLVWFVLLAVLGIAGITLHPEIIGALDPRWALRFFADMPLVGWLSLGAVVLAITGGEALYADMGHFGRRPIKFAWFLVVFPSLYLNYLGQGALILDHPDNVRNPFYLLVPDALVYPMVAMATLATIIASQAVISGAYSLTRQAMQLGYAPRMRTIFTSEREMGQIYVPSINWMLLGAVIALVVGFRSSSALASAYGIAVTLTMMIDTLLAFVVVRALWGWGRLQAGLFLGVFLAVDVAFFSATTVKILAGGWFPLLIGALIFTLLTTWKRGRELLNSRIRTDTMPLDSFIRSMFNSPSPRVDGTAVFMTTWLEGVPRALLHNLVHNKVLHRRVVLLTVETADVPRVPDSERVVVEELDYGFYRVRVNYGFKDDPDLPAALLQCADFGLKFDMMETSFFLGRETLVSRVGSGMPRWREKLFIVMFRNAGSAADYFHIPPNRVVELGTQVEL</sequence>
<keyword evidence="3 12" id="KW-0813">Transport</keyword>
<dbReference type="Pfam" id="PF22776">
    <property type="entry name" value="K_trans_C"/>
    <property type="match status" value="1"/>
</dbReference>
<keyword evidence="11 12" id="KW-0472">Membrane</keyword>
<feature type="transmembrane region" description="Helical" evidence="12">
    <location>
        <begin position="26"/>
        <end position="47"/>
    </location>
</feature>
<evidence type="ECO:0000256" key="3">
    <source>
        <dbReference type="ARBA" id="ARBA00022448"/>
    </source>
</evidence>
<keyword evidence="7 12" id="KW-0769">Symport</keyword>
<keyword evidence="16" id="KW-1185">Reference proteome</keyword>
<dbReference type="RefSeq" id="WP_169119409.1">
    <property type="nucleotide sequence ID" value="NZ_WTVG02000035.1"/>
</dbReference>
<feature type="transmembrane region" description="Helical" evidence="12">
    <location>
        <begin position="416"/>
        <end position="435"/>
    </location>
</feature>
<dbReference type="InterPro" id="IPR053952">
    <property type="entry name" value="K_trans_C"/>
</dbReference>
<evidence type="ECO:0000256" key="12">
    <source>
        <dbReference type="HAMAP-Rule" id="MF_01522"/>
    </source>
</evidence>
<dbReference type="InterPro" id="IPR003855">
    <property type="entry name" value="K+_transporter"/>
</dbReference>
<gene>
    <name evidence="15" type="primary">trkD</name>
    <name evidence="12" type="synonym">kup</name>
    <name evidence="15" type="ORF">GO606_15390</name>
</gene>
<feature type="transmembrane region" description="Helical" evidence="12">
    <location>
        <begin position="263"/>
        <end position="283"/>
    </location>
</feature>
<feature type="transmembrane region" description="Helical" evidence="12">
    <location>
        <begin position="441"/>
        <end position="458"/>
    </location>
</feature>